<reference evidence="2 3" key="1">
    <citation type="submission" date="2023-08" db="EMBL/GenBank/DDBJ databases">
        <title>Alcaligenaceae gen. nov., a novel taxon isolated from the sludge of Yixing Pesticide Factory.</title>
        <authorList>
            <person name="Ruan L."/>
        </authorList>
    </citation>
    <scope>NUCLEOTIDE SEQUENCE [LARGE SCALE GENOMIC DNA]</scope>
    <source>
        <strain evidence="2 3">LG-2</strain>
    </source>
</reference>
<dbReference type="Proteomes" id="UP001232156">
    <property type="component" value="Unassembled WGS sequence"/>
</dbReference>
<dbReference type="Pfam" id="PF00899">
    <property type="entry name" value="ThiF"/>
    <property type="match status" value="1"/>
</dbReference>
<protein>
    <submittedName>
        <fullName evidence="2">tRNA threonylcarbamoyladenosine dehydratase</fullName>
    </submittedName>
</protein>
<dbReference type="PANTHER" id="PTHR43267">
    <property type="entry name" value="TRNA THREONYLCARBAMOYLADENOSINE DEHYDRATASE"/>
    <property type="match status" value="1"/>
</dbReference>
<dbReference type="SUPFAM" id="SSF69572">
    <property type="entry name" value="Activating enzymes of the ubiquitin-like proteins"/>
    <property type="match status" value="1"/>
</dbReference>
<evidence type="ECO:0000259" key="1">
    <source>
        <dbReference type="Pfam" id="PF00899"/>
    </source>
</evidence>
<dbReference type="EMBL" id="JAUZQE010000020">
    <property type="protein sequence ID" value="MDR4126224.1"/>
    <property type="molecule type" value="Genomic_DNA"/>
</dbReference>
<sequence>MADTCIFDAERRFGGLERLYGPGAAARLGGAHIVVAGIGGVGSWCAEALARCGVGRITLIDLDHVAESNINRQLHALGSTLGQAKVLAMGARIADINPACRWQGVDDFVTPENVREVVPADADVVIDCTDQAAAKIALILEARRRNQPLVVCGGAGGKTRPLALRSGDLSQAQNDALLAKLRNTLRRQHGFPRAADAAGKVRQRVPRMKLRCLWYDQPAILPAAWGTAAGADAAPQGLSCAGYGSVVMVTATMGLTAADEAVHRLLYGRWPDEAGR</sequence>
<dbReference type="PANTHER" id="PTHR43267:SF1">
    <property type="entry name" value="TRNA THREONYLCARBAMOYLADENOSINE DEHYDRATASE"/>
    <property type="match status" value="1"/>
</dbReference>
<dbReference type="CDD" id="cd00755">
    <property type="entry name" value="YgdL_like"/>
    <property type="match status" value="1"/>
</dbReference>
<evidence type="ECO:0000313" key="3">
    <source>
        <dbReference type="Proteomes" id="UP001232156"/>
    </source>
</evidence>
<gene>
    <name evidence="2" type="ORF">Q8947_09550</name>
</gene>
<dbReference type="RefSeq" id="WP_165279242.1">
    <property type="nucleotide sequence ID" value="NZ_JAUZQE010000020.1"/>
</dbReference>
<dbReference type="InterPro" id="IPR045886">
    <property type="entry name" value="ThiF/MoeB/HesA"/>
</dbReference>
<dbReference type="InterPro" id="IPR035985">
    <property type="entry name" value="Ubiquitin-activating_enz"/>
</dbReference>
<dbReference type="Gene3D" id="3.40.50.720">
    <property type="entry name" value="NAD(P)-binding Rossmann-like Domain"/>
    <property type="match status" value="1"/>
</dbReference>
<name>A0ABU1D709_9BURK</name>
<keyword evidence="3" id="KW-1185">Reference proteome</keyword>
<comment type="caution">
    <text evidence="2">The sequence shown here is derived from an EMBL/GenBank/DDBJ whole genome shotgun (WGS) entry which is preliminary data.</text>
</comment>
<organism evidence="2 3">
    <name type="scientific">Yanghanlia caeni</name>
    <dbReference type="NCBI Taxonomy" id="3064283"/>
    <lineage>
        <taxon>Bacteria</taxon>
        <taxon>Pseudomonadati</taxon>
        <taxon>Pseudomonadota</taxon>
        <taxon>Betaproteobacteria</taxon>
        <taxon>Burkholderiales</taxon>
        <taxon>Alcaligenaceae</taxon>
        <taxon>Yanghanlia</taxon>
    </lineage>
</organism>
<proteinExistence type="predicted"/>
<accession>A0ABU1D709</accession>
<feature type="domain" description="THIF-type NAD/FAD binding fold" evidence="1">
    <location>
        <begin position="20"/>
        <end position="266"/>
    </location>
</feature>
<dbReference type="InterPro" id="IPR000594">
    <property type="entry name" value="ThiF_NAD_FAD-bd"/>
</dbReference>
<evidence type="ECO:0000313" key="2">
    <source>
        <dbReference type="EMBL" id="MDR4126224.1"/>
    </source>
</evidence>